<evidence type="ECO:0000313" key="2">
    <source>
        <dbReference type="EMBL" id="MBA4466178.1"/>
    </source>
</evidence>
<dbReference type="AlphaFoldDB" id="A0A838WHJ4"/>
<gene>
    <name evidence="2" type="ORF">FHK98_11640</name>
</gene>
<organism evidence="2 3">
    <name type="scientific">Cylindrospermopsis raciborskii CS-506_A</name>
    <dbReference type="NCBI Taxonomy" id="2585140"/>
    <lineage>
        <taxon>Bacteria</taxon>
        <taxon>Bacillati</taxon>
        <taxon>Cyanobacteriota</taxon>
        <taxon>Cyanophyceae</taxon>
        <taxon>Nostocales</taxon>
        <taxon>Aphanizomenonaceae</taxon>
        <taxon>Cylindrospermopsis</taxon>
    </lineage>
</organism>
<evidence type="ECO:0000313" key="3">
    <source>
        <dbReference type="Proteomes" id="UP000538075"/>
    </source>
</evidence>
<evidence type="ECO:0000256" key="1">
    <source>
        <dbReference type="SAM" id="Phobius"/>
    </source>
</evidence>
<keyword evidence="1" id="KW-0812">Transmembrane</keyword>
<protein>
    <recommendedName>
        <fullName evidence="4">5-bromo-4-chloroindolyl phosphate hydrolysis protein</fullName>
    </recommendedName>
</protein>
<comment type="caution">
    <text evidence="2">The sequence shown here is derived from an EMBL/GenBank/DDBJ whole genome shotgun (WGS) entry which is preliminary data.</text>
</comment>
<evidence type="ECO:0008006" key="4">
    <source>
        <dbReference type="Google" id="ProtNLM"/>
    </source>
</evidence>
<feature type="transmembrane region" description="Helical" evidence="1">
    <location>
        <begin position="37"/>
        <end position="57"/>
    </location>
</feature>
<dbReference type="Proteomes" id="UP000538075">
    <property type="component" value="Unassembled WGS sequence"/>
</dbReference>
<accession>A0A838WHJ4</accession>
<name>A0A838WHJ4_9CYAN</name>
<dbReference type="EMBL" id="VDFG01000789">
    <property type="protein sequence ID" value="MBA4466178.1"/>
    <property type="molecule type" value="Genomic_DNA"/>
</dbReference>
<keyword evidence="1" id="KW-1133">Transmembrane helix</keyword>
<proteinExistence type="predicted"/>
<feature type="transmembrane region" description="Helical" evidence="1">
    <location>
        <begin position="12"/>
        <end position="31"/>
    </location>
</feature>
<sequence>MSTFWRKVIQLPQTYLLLTAIILGLSIFFHGVGMRPLSLGLGSIVAAGMIVAWLYSLRSQISANALNLLDTDNFRERLQRIAADLGSKSTGDWQKAQTYAIESHQLCKAIVSQESILTTEVLETLYTVLNLSEQVIHAILALDQVKTDHYRTLARTHLQTSLERLKTTHHNLQQLQDQVLLSSLDRNAVNTELPLFLKTLIQENRSAVQTIIQDSTLAQENKS</sequence>
<reference evidence="2 3" key="1">
    <citation type="journal article" date="2020" name="J. Appl. Phycol.">
        <title>Morphological changes and genome evolution in Raphidiopsis raciborskii CS-506 after 23 years in culture.</title>
        <authorList>
            <person name="Willis A."/>
            <person name="Bent S.J."/>
            <person name="Jameson I.D."/>
        </authorList>
    </citation>
    <scope>NUCLEOTIDE SEQUENCE [LARGE SCALE GENOMIC DNA]</scope>
    <source>
        <strain evidence="2 3">CS-506_A</strain>
    </source>
</reference>
<keyword evidence="1" id="KW-0472">Membrane</keyword>